<name>A0A7Y8XZ10_9FLAO</name>
<proteinExistence type="predicted"/>
<dbReference type="AlphaFoldDB" id="A0A7Y8XZ10"/>
<dbReference type="Proteomes" id="UP000535020">
    <property type="component" value="Unassembled WGS sequence"/>
</dbReference>
<gene>
    <name evidence="1" type="ORF">HZF10_00275</name>
</gene>
<keyword evidence="2" id="KW-1185">Reference proteome</keyword>
<sequence length="189" mass="20984">MRKFVCCLIVMAAVVGCGTKGDAFKSDIKHAFLEWKKSEISEGHYFAMDSCNGDYFVRMDSLGLESSDAPGIPDEESEIEYDFADLNSDGKQDALITFAPRQCDGGNAAMWSQIQLLALSHNNSYKIDAAFFDEIDSGKGFFHLDSAATSAVFGTYYEFGENDGHCCPGIEKPIRIDMGTKKLEFYKKR</sequence>
<dbReference type="PROSITE" id="PS51257">
    <property type="entry name" value="PROKAR_LIPOPROTEIN"/>
    <property type="match status" value="1"/>
</dbReference>
<reference evidence="1 2" key="1">
    <citation type="submission" date="2020-07" db="EMBL/GenBank/DDBJ databases">
        <authorList>
            <person name="Sun Q."/>
        </authorList>
    </citation>
    <scope>NUCLEOTIDE SEQUENCE [LARGE SCALE GENOMIC DNA]</scope>
    <source>
        <strain evidence="1 2">MAH-1</strain>
    </source>
</reference>
<comment type="caution">
    <text evidence="1">The sequence shown here is derived from an EMBL/GenBank/DDBJ whole genome shotgun (WGS) entry which is preliminary data.</text>
</comment>
<dbReference type="EMBL" id="JACBJI010000001">
    <property type="protein sequence ID" value="NYA69336.1"/>
    <property type="molecule type" value="Genomic_DNA"/>
</dbReference>
<dbReference type="RefSeq" id="WP_176004159.1">
    <property type="nucleotide sequence ID" value="NZ_JABWMI010000001.1"/>
</dbReference>
<protein>
    <recommendedName>
        <fullName evidence="3">Lipoprotein</fullName>
    </recommendedName>
</protein>
<organism evidence="1 2">
    <name type="scientific">Flavobacterium agri</name>
    <dbReference type="NCBI Taxonomy" id="2743471"/>
    <lineage>
        <taxon>Bacteria</taxon>
        <taxon>Pseudomonadati</taxon>
        <taxon>Bacteroidota</taxon>
        <taxon>Flavobacteriia</taxon>
        <taxon>Flavobacteriales</taxon>
        <taxon>Flavobacteriaceae</taxon>
        <taxon>Flavobacterium</taxon>
    </lineage>
</organism>
<evidence type="ECO:0000313" key="1">
    <source>
        <dbReference type="EMBL" id="NYA69336.1"/>
    </source>
</evidence>
<evidence type="ECO:0008006" key="3">
    <source>
        <dbReference type="Google" id="ProtNLM"/>
    </source>
</evidence>
<accession>A0A7Y8XZ10</accession>
<evidence type="ECO:0000313" key="2">
    <source>
        <dbReference type="Proteomes" id="UP000535020"/>
    </source>
</evidence>